<feature type="region of interest" description="Disordered" evidence="1">
    <location>
        <begin position="105"/>
        <end position="145"/>
    </location>
</feature>
<evidence type="ECO:0000256" key="1">
    <source>
        <dbReference type="SAM" id="MobiDB-lite"/>
    </source>
</evidence>
<comment type="caution">
    <text evidence="2">The sequence shown here is derived from an EMBL/GenBank/DDBJ whole genome shotgun (WGS) entry which is preliminary data.</text>
</comment>
<proteinExistence type="predicted"/>
<reference evidence="2" key="2">
    <citation type="submission" date="2021-09" db="EMBL/GenBank/DDBJ databases">
        <authorList>
            <person name="Jia N."/>
            <person name="Wang J."/>
            <person name="Shi W."/>
            <person name="Du L."/>
            <person name="Sun Y."/>
            <person name="Zhan W."/>
            <person name="Jiang J."/>
            <person name="Wang Q."/>
            <person name="Zhang B."/>
            <person name="Ji P."/>
            <person name="Sakyi L.B."/>
            <person name="Cui X."/>
            <person name="Yuan T."/>
            <person name="Jiang B."/>
            <person name="Yang W."/>
            <person name="Lam T.T.-Y."/>
            <person name="Chang Q."/>
            <person name="Ding S."/>
            <person name="Wang X."/>
            <person name="Zhu J."/>
            <person name="Ruan X."/>
            <person name="Zhao L."/>
            <person name="Wei J."/>
            <person name="Que T."/>
            <person name="Du C."/>
            <person name="Cheng J."/>
            <person name="Dai P."/>
            <person name="Han X."/>
            <person name="Huang E."/>
            <person name="Gao Y."/>
            <person name="Liu J."/>
            <person name="Shao H."/>
            <person name="Ye R."/>
            <person name="Li L."/>
            <person name="Wei W."/>
            <person name="Wang X."/>
            <person name="Wang C."/>
            <person name="Huo Q."/>
            <person name="Li W."/>
            <person name="Guo W."/>
            <person name="Chen H."/>
            <person name="Chen S."/>
            <person name="Zhou L."/>
            <person name="Zhou L."/>
            <person name="Ni X."/>
            <person name="Tian J."/>
            <person name="Zhou Y."/>
            <person name="Sheng Y."/>
            <person name="Liu T."/>
            <person name="Pan Y."/>
            <person name="Xia L."/>
            <person name="Li J."/>
            <person name="Zhao F."/>
            <person name="Cao W."/>
        </authorList>
    </citation>
    <scope>NUCLEOTIDE SEQUENCE</scope>
    <source>
        <strain evidence="2">Rmic-2018</strain>
        <tissue evidence="2">Larvae</tissue>
    </source>
</reference>
<dbReference type="VEuPathDB" id="VectorBase:LOC119179378"/>
<protein>
    <submittedName>
        <fullName evidence="2">Uncharacterized protein</fullName>
    </submittedName>
</protein>
<dbReference type="PANTHER" id="PTHR31025">
    <property type="entry name" value="SI:CH211-196P9.1-RELATED"/>
    <property type="match status" value="1"/>
</dbReference>
<reference evidence="2" key="1">
    <citation type="journal article" date="2020" name="Cell">
        <title>Large-Scale Comparative Analyses of Tick Genomes Elucidate Their Genetic Diversity and Vector Capacities.</title>
        <authorList>
            <consortium name="Tick Genome and Microbiome Consortium (TIGMIC)"/>
            <person name="Jia N."/>
            <person name="Wang J."/>
            <person name="Shi W."/>
            <person name="Du L."/>
            <person name="Sun Y."/>
            <person name="Zhan W."/>
            <person name="Jiang J.F."/>
            <person name="Wang Q."/>
            <person name="Zhang B."/>
            <person name="Ji P."/>
            <person name="Bell-Sakyi L."/>
            <person name="Cui X.M."/>
            <person name="Yuan T.T."/>
            <person name="Jiang B.G."/>
            <person name="Yang W.F."/>
            <person name="Lam T.T."/>
            <person name="Chang Q.C."/>
            <person name="Ding S.J."/>
            <person name="Wang X.J."/>
            <person name="Zhu J.G."/>
            <person name="Ruan X.D."/>
            <person name="Zhao L."/>
            <person name="Wei J.T."/>
            <person name="Ye R.Z."/>
            <person name="Que T.C."/>
            <person name="Du C.H."/>
            <person name="Zhou Y.H."/>
            <person name="Cheng J.X."/>
            <person name="Dai P.F."/>
            <person name="Guo W.B."/>
            <person name="Han X.H."/>
            <person name="Huang E.J."/>
            <person name="Li L.F."/>
            <person name="Wei W."/>
            <person name="Gao Y.C."/>
            <person name="Liu J.Z."/>
            <person name="Shao H.Z."/>
            <person name="Wang X."/>
            <person name="Wang C.C."/>
            <person name="Yang T.C."/>
            <person name="Huo Q.B."/>
            <person name="Li W."/>
            <person name="Chen H.Y."/>
            <person name="Chen S.E."/>
            <person name="Zhou L.G."/>
            <person name="Ni X.B."/>
            <person name="Tian J.H."/>
            <person name="Sheng Y."/>
            <person name="Liu T."/>
            <person name="Pan Y.S."/>
            <person name="Xia L.Y."/>
            <person name="Li J."/>
            <person name="Zhao F."/>
            <person name="Cao W.C."/>
        </authorList>
    </citation>
    <scope>NUCLEOTIDE SEQUENCE</scope>
    <source>
        <strain evidence="2">Rmic-2018</strain>
    </source>
</reference>
<gene>
    <name evidence="2" type="ORF">HPB51_027486</name>
</gene>
<keyword evidence="3" id="KW-1185">Reference proteome</keyword>
<evidence type="ECO:0000313" key="3">
    <source>
        <dbReference type="Proteomes" id="UP000821866"/>
    </source>
</evidence>
<evidence type="ECO:0000313" key="2">
    <source>
        <dbReference type="EMBL" id="KAH7964275.1"/>
    </source>
</evidence>
<dbReference type="Proteomes" id="UP000821866">
    <property type="component" value="Unassembled WGS sequence"/>
</dbReference>
<dbReference type="PANTHER" id="PTHR31025:SF9">
    <property type="entry name" value="SI:DKEY-286J15.1"/>
    <property type="match status" value="1"/>
</dbReference>
<name>A0A9J6D0H3_RHIMP</name>
<organism evidence="2 3">
    <name type="scientific">Rhipicephalus microplus</name>
    <name type="common">Cattle tick</name>
    <name type="synonym">Boophilus microplus</name>
    <dbReference type="NCBI Taxonomy" id="6941"/>
    <lineage>
        <taxon>Eukaryota</taxon>
        <taxon>Metazoa</taxon>
        <taxon>Ecdysozoa</taxon>
        <taxon>Arthropoda</taxon>
        <taxon>Chelicerata</taxon>
        <taxon>Arachnida</taxon>
        <taxon>Acari</taxon>
        <taxon>Parasitiformes</taxon>
        <taxon>Ixodida</taxon>
        <taxon>Ixodoidea</taxon>
        <taxon>Ixodidae</taxon>
        <taxon>Rhipicephalinae</taxon>
        <taxon>Rhipicephalus</taxon>
        <taxon>Boophilus</taxon>
    </lineage>
</organism>
<dbReference type="AlphaFoldDB" id="A0A9J6D0H3"/>
<accession>A0A9J6D0H3</accession>
<dbReference type="EMBL" id="JABSTU010004069">
    <property type="protein sequence ID" value="KAH7964275.1"/>
    <property type="molecule type" value="Genomic_DNA"/>
</dbReference>
<sequence length="551" mass="60869">MPSKWRTCHSVTREHDKALSELGFTQFVAGPRCDFLRSDGVRAARVAPFNPPEPVSRRRLANETSMDNAGEPAPKWFNTVSESEDDRVCEQDADLVECGEESEGVPLCMQSGPECSSSDEDSPLGCESSDDGVTSDSRTGPGEGAALTSSARLFVESAEVPANEEFALIAGKHNMTNACINDVLDFCQRRGVADLPKDARTILKTERKAQVEQNGSFVLKNFGFEEGIRQVLHQVQALPCELKLQECEPSAKKAKLHQDSVGSKVDEQRSIQMDIDSAKKMLANAELLITKGMKAKFDDIESGQALLKEGQAKLASNLKLKYCLKTHCVSPLEDVINQPVYTSQAAALSSDAVHPTAGTSNLVVIETPVPVEDRRDYLNFALLSFGCYEEVLSRGTPISGPVRRAIVDKLFQECFKLAWYPSRELYRTAAERLVQTYPHLADKLGAKTSGLESWVLSLRNKFKNMRKKVENCPPEMAEKRAQSLHKRPRQPQGDVLNKKLCRLFKSTFVFGQIDSDHLQAVVTRQKAKEVSPVLIGPDAHTQGYKLEGVVL</sequence>